<feature type="compositionally biased region" description="Low complexity" evidence="3">
    <location>
        <begin position="314"/>
        <end position="324"/>
    </location>
</feature>
<protein>
    <recommendedName>
        <fullName evidence="6">Chromo domain-containing protein</fullName>
    </recommendedName>
</protein>
<feature type="compositionally biased region" description="Low complexity" evidence="3">
    <location>
        <begin position="499"/>
        <end position="514"/>
    </location>
</feature>
<dbReference type="EMBL" id="LVYI01000001">
    <property type="protein sequence ID" value="OAP64563.1"/>
    <property type="molecule type" value="Genomic_DNA"/>
</dbReference>
<proteinExistence type="predicted"/>
<dbReference type="PANTHER" id="PTHR24216">
    <property type="entry name" value="PAXILLIN-RELATED"/>
    <property type="match status" value="1"/>
</dbReference>
<dbReference type="InterPro" id="IPR038609">
    <property type="entry name" value="HDA1_su2/3_sf"/>
</dbReference>
<reference evidence="4 5" key="1">
    <citation type="submission" date="2016-04" db="EMBL/GenBank/DDBJ databases">
        <title>Draft genome of Fonsecaea erecta CBS 125763.</title>
        <authorList>
            <person name="Weiss V.A."/>
            <person name="Vicente V.A."/>
            <person name="Raittz R.T."/>
            <person name="Moreno L.F."/>
            <person name="De Souza E.M."/>
            <person name="Pedrosa F.O."/>
            <person name="Steffens M.B."/>
            <person name="Faoro H."/>
            <person name="Tadra-Sfeir M.Z."/>
            <person name="Najafzadeh M.J."/>
            <person name="Felipe M.S."/>
            <person name="Teixeira M."/>
            <person name="Sun J."/>
            <person name="Xi L."/>
            <person name="Gomes R."/>
            <person name="De Azevedo C.M."/>
            <person name="Salgado C.G."/>
            <person name="Da Silva M.B."/>
            <person name="Nascimento M.F."/>
            <person name="Queiroz-Telles F."/>
            <person name="Attili D.S."/>
            <person name="Gorbushina A."/>
        </authorList>
    </citation>
    <scope>NUCLEOTIDE SEQUENCE [LARGE SCALE GENOMIC DNA]</scope>
    <source>
        <strain evidence="4 5">CBS 125763</strain>
    </source>
</reference>
<evidence type="ECO:0000256" key="3">
    <source>
        <dbReference type="SAM" id="MobiDB-lite"/>
    </source>
</evidence>
<dbReference type="InterPro" id="IPR021006">
    <property type="entry name" value="Hda2/3"/>
</dbReference>
<organism evidence="4 5">
    <name type="scientific">Fonsecaea erecta</name>
    <dbReference type="NCBI Taxonomy" id="1367422"/>
    <lineage>
        <taxon>Eukaryota</taxon>
        <taxon>Fungi</taxon>
        <taxon>Dikarya</taxon>
        <taxon>Ascomycota</taxon>
        <taxon>Pezizomycotina</taxon>
        <taxon>Eurotiomycetes</taxon>
        <taxon>Chaetothyriomycetidae</taxon>
        <taxon>Chaetothyriales</taxon>
        <taxon>Herpotrichiellaceae</taxon>
        <taxon>Fonsecaea</taxon>
    </lineage>
</organism>
<evidence type="ECO:0000313" key="4">
    <source>
        <dbReference type="EMBL" id="OAP64563.1"/>
    </source>
</evidence>
<dbReference type="GO" id="GO:0070823">
    <property type="term" value="C:HDA1 complex"/>
    <property type="evidence" value="ECO:0007669"/>
    <property type="project" value="InterPro"/>
</dbReference>
<feature type="compositionally biased region" description="Basic and acidic residues" evidence="3">
    <location>
        <begin position="147"/>
        <end position="157"/>
    </location>
</feature>
<evidence type="ECO:0000313" key="5">
    <source>
        <dbReference type="Proteomes" id="UP000078343"/>
    </source>
</evidence>
<evidence type="ECO:0008006" key="6">
    <source>
        <dbReference type="Google" id="ProtNLM"/>
    </source>
</evidence>
<feature type="compositionally biased region" description="Basic and acidic residues" evidence="3">
    <location>
        <begin position="225"/>
        <end position="239"/>
    </location>
</feature>
<dbReference type="Pfam" id="PF11496">
    <property type="entry name" value="HDA2-3"/>
    <property type="match status" value="1"/>
</dbReference>
<feature type="compositionally biased region" description="Low complexity" evidence="3">
    <location>
        <begin position="361"/>
        <end position="397"/>
    </location>
</feature>
<dbReference type="PANTHER" id="PTHR24216:SF65">
    <property type="entry name" value="PAXILLIN-LIKE PROTEIN 1"/>
    <property type="match status" value="1"/>
</dbReference>
<feature type="compositionally biased region" description="Polar residues" evidence="3">
    <location>
        <begin position="1205"/>
        <end position="1214"/>
    </location>
</feature>
<feature type="region of interest" description="Disordered" evidence="3">
    <location>
        <begin position="1161"/>
        <end position="1221"/>
    </location>
</feature>
<accession>A0A178ZZC3</accession>
<dbReference type="Proteomes" id="UP000078343">
    <property type="component" value="Unassembled WGS sequence"/>
</dbReference>
<feature type="coiled-coil region" evidence="2">
    <location>
        <begin position="1020"/>
        <end position="1157"/>
    </location>
</feature>
<dbReference type="Gene3D" id="2.40.50.40">
    <property type="match status" value="1"/>
</dbReference>
<feature type="compositionally biased region" description="Low complexity" evidence="3">
    <location>
        <begin position="923"/>
        <end position="933"/>
    </location>
</feature>
<dbReference type="STRING" id="1367422.A0A178ZZC3"/>
<feature type="region of interest" description="Disordered" evidence="3">
    <location>
        <begin position="102"/>
        <end position="414"/>
    </location>
</feature>
<feature type="region of interest" description="Disordered" evidence="3">
    <location>
        <begin position="440"/>
        <end position="519"/>
    </location>
</feature>
<keyword evidence="2" id="KW-0175">Coiled coil</keyword>
<dbReference type="OrthoDB" id="3647690at2759"/>
<evidence type="ECO:0000256" key="2">
    <source>
        <dbReference type="SAM" id="Coils"/>
    </source>
</evidence>
<dbReference type="SUPFAM" id="SSF54160">
    <property type="entry name" value="Chromo domain-like"/>
    <property type="match status" value="1"/>
</dbReference>
<feature type="compositionally biased region" description="Basic and acidic residues" evidence="3">
    <location>
        <begin position="337"/>
        <end position="347"/>
    </location>
</feature>
<comment type="subunit">
    <text evidence="1">Component of the NuA4 histone acetyltransferase complex.</text>
</comment>
<dbReference type="InterPro" id="IPR016197">
    <property type="entry name" value="Chromo-like_dom_sf"/>
</dbReference>
<keyword evidence="5" id="KW-1185">Reference proteome</keyword>
<feature type="compositionally biased region" description="Basic residues" evidence="3">
    <location>
        <begin position="1"/>
        <end position="22"/>
    </location>
</feature>
<feature type="region of interest" description="Disordered" evidence="3">
    <location>
        <begin position="1"/>
        <end position="48"/>
    </location>
</feature>
<name>A0A178ZZC3_9EURO</name>
<feature type="compositionally biased region" description="Polar residues" evidence="3">
    <location>
        <begin position="1166"/>
        <end position="1176"/>
    </location>
</feature>
<feature type="compositionally biased region" description="Basic and acidic residues" evidence="3">
    <location>
        <begin position="263"/>
        <end position="274"/>
    </location>
</feature>
<feature type="compositionally biased region" description="Polar residues" evidence="3">
    <location>
        <begin position="240"/>
        <end position="250"/>
    </location>
</feature>
<dbReference type="RefSeq" id="XP_018697930.1">
    <property type="nucleotide sequence ID" value="XM_018832051.1"/>
</dbReference>
<comment type="caution">
    <text evidence="4">The sequence shown here is derived from an EMBL/GenBank/DDBJ whole genome shotgun (WGS) entry which is preliminary data.</text>
</comment>
<dbReference type="AlphaFoldDB" id="A0A178ZZC3"/>
<dbReference type="Gene3D" id="3.40.50.12360">
    <property type="match status" value="1"/>
</dbReference>
<feature type="compositionally biased region" description="Polar residues" evidence="3">
    <location>
        <begin position="880"/>
        <end position="891"/>
    </location>
</feature>
<feature type="region of interest" description="Disordered" evidence="3">
    <location>
        <begin position="858"/>
        <end position="938"/>
    </location>
</feature>
<evidence type="ECO:0000256" key="1">
    <source>
        <dbReference type="ARBA" id="ARBA00011353"/>
    </source>
</evidence>
<dbReference type="GeneID" id="30004705"/>
<gene>
    <name evidence="4" type="ORF">AYL99_00535</name>
</gene>
<sequence length="1221" mass="135590">MKKRPRSKSSTHGSTPRKRPKRRSENHGSPEEPESLTPTPDEPTKADDFWPVEKICRHRLIEDEVQYLVQWAPHPVTGETYRRNWRDPDDVTDDLIQSYWAEKKAEDREKKAKRKSTQSQKKAERKSTQSQKKAERKRKSDSNTPSRRSEQEKDRQASEQPKNPPPGQAGTDPRDYSQADVDLTLFTESGFCDEPDNCSEHSTPPAPPRKEESTSQPTSNSEPESALKPEAESKPDSKSVSEFNPDSTPESVVDLWSGIEPGPARESEPEGERGRRSRSGSESGAEAEQESARSPSRLDGAEPSEANAPISQEPSGSAAASTPSSIPPILPGSAQERGGEPDPEQDRGLAVGQTEAAHTLGSAPTSPRRTPRPGAADLAAAARPAEPSSVPRPVPSEVEPHDRLSEQATRPVKGLQKILNLTSRPAWLTTTYLAKISPSALSPKSDAMDPPTHPTLNSSGIVPRGAHGDSLVDDGALGGSALPIQDSIESEEPTLHGEQFSSDSKASSSQQSVQNERDVPRMAELVPQSLPILGPAEYAVALPCDGKIQSIYSDIITSKEKAIKKFLSRHEPVSSATESPARTQESIEMNELIQRLHDTVTHMDLGLPGIATPSPHESQEDATYANYASMKFSFLGHLVDVFKSLGCSIVIMAREGPIQDLLENYLKMKQITVKRQDRMVRAKPDRISTDFQVDLVSTWSTHQVAMHPRPIMMIAFDSSFDSQDPQAARIRAHFSYKYPALMPVVHLVVANSSEHVDRCLPKSMPAPMRLKALVRATYQAWPNLGRQVTFIQRPSDEPEGGRAMDFADTQMGTKKTQERLLDHFASTVMQAAISPDFEAFWEQESLFLMPHLQLTELTETPAKPSGVNTRAETPREPVTRSRTPLSRSDTPSGRKRLLEADSFLPALQKRQRLTPLRDRDATEASSSSRSETANQVAQIQDRVKKLEAELEKERLARQQAERARDEAYEQVAVWKQAHAEVQRRYEKRMVKGHKLERDYSKVLKTRERDKARNERIVEDDLALKQKNAELQKELAAVRAEIKAGGGDAAALETAREEARTLYAKSTALEKNLENTRKDFDFTRTQYQEASNKAAEFATQIKDLEEQVASLSQQAGTEKLRLKETSYEDSITHHLAKIAELEQECKTRDMLVRKLEEENRNLKRNRGIQTRGSSVQPPGSPGLDGHSGRGTRSRQGSPAQGMFANSYHTGATSRGSLLRHER</sequence>
<feature type="compositionally biased region" description="Polar residues" evidence="3">
    <location>
        <begin position="214"/>
        <end position="223"/>
    </location>
</feature>